<evidence type="ECO:0000256" key="2">
    <source>
        <dbReference type="ARBA" id="ARBA00023015"/>
    </source>
</evidence>
<accession>A0ABW3CHZ9</accession>
<feature type="non-terminal residue" evidence="7">
    <location>
        <position position="49"/>
    </location>
</feature>
<protein>
    <submittedName>
        <fullName evidence="7">Helix-turn-helix domain-containing protein</fullName>
    </submittedName>
</protein>
<dbReference type="PRINTS" id="PR00455">
    <property type="entry name" value="HTHTETR"/>
</dbReference>
<evidence type="ECO:0000259" key="6">
    <source>
        <dbReference type="PROSITE" id="PS50977"/>
    </source>
</evidence>
<keyword evidence="4" id="KW-0804">Transcription</keyword>
<evidence type="ECO:0000256" key="5">
    <source>
        <dbReference type="PROSITE-ProRule" id="PRU00335"/>
    </source>
</evidence>
<dbReference type="SUPFAM" id="SSF46689">
    <property type="entry name" value="Homeodomain-like"/>
    <property type="match status" value="1"/>
</dbReference>
<dbReference type="Gene3D" id="1.10.10.60">
    <property type="entry name" value="Homeodomain-like"/>
    <property type="match status" value="1"/>
</dbReference>
<dbReference type="Proteomes" id="UP001597083">
    <property type="component" value="Unassembled WGS sequence"/>
</dbReference>
<dbReference type="InterPro" id="IPR001647">
    <property type="entry name" value="HTH_TetR"/>
</dbReference>
<dbReference type="InterPro" id="IPR009057">
    <property type="entry name" value="Homeodomain-like_sf"/>
</dbReference>
<keyword evidence="3 5" id="KW-0238">DNA-binding</keyword>
<feature type="domain" description="HTH tetR-type" evidence="6">
    <location>
        <begin position="14"/>
        <end position="49"/>
    </location>
</feature>
<evidence type="ECO:0000256" key="4">
    <source>
        <dbReference type="ARBA" id="ARBA00023163"/>
    </source>
</evidence>
<comment type="caution">
    <text evidence="5">Lacks conserved residue(s) required for the propagation of feature annotation.</text>
</comment>
<dbReference type="PROSITE" id="PS50977">
    <property type="entry name" value="HTH_TETR_2"/>
    <property type="match status" value="1"/>
</dbReference>
<dbReference type="PANTHER" id="PTHR30055">
    <property type="entry name" value="HTH-TYPE TRANSCRIPTIONAL REGULATOR RUTR"/>
    <property type="match status" value="1"/>
</dbReference>
<dbReference type="Pfam" id="PF00440">
    <property type="entry name" value="TetR_N"/>
    <property type="match status" value="1"/>
</dbReference>
<keyword evidence="2" id="KW-0805">Transcription regulation</keyword>
<name>A0ABW3CHZ9_9ACTN</name>
<evidence type="ECO:0000313" key="7">
    <source>
        <dbReference type="EMBL" id="MFD0853599.1"/>
    </source>
</evidence>
<proteinExistence type="predicted"/>
<sequence>MKAGNGSGEATRRSPVERRILDAALRLFAERGYDGTSVQEIVAAAQVTK</sequence>
<organism evidence="7 8">
    <name type="scientific">Actinomadura adrarensis</name>
    <dbReference type="NCBI Taxonomy" id="1819600"/>
    <lineage>
        <taxon>Bacteria</taxon>
        <taxon>Bacillati</taxon>
        <taxon>Actinomycetota</taxon>
        <taxon>Actinomycetes</taxon>
        <taxon>Streptosporangiales</taxon>
        <taxon>Thermomonosporaceae</taxon>
        <taxon>Actinomadura</taxon>
    </lineage>
</organism>
<gene>
    <name evidence="7" type="ORF">ACFQ07_15285</name>
</gene>
<evidence type="ECO:0000313" key="8">
    <source>
        <dbReference type="Proteomes" id="UP001597083"/>
    </source>
</evidence>
<evidence type="ECO:0000256" key="1">
    <source>
        <dbReference type="ARBA" id="ARBA00022491"/>
    </source>
</evidence>
<dbReference type="EMBL" id="JBHTIR010002300">
    <property type="protein sequence ID" value="MFD0853599.1"/>
    <property type="molecule type" value="Genomic_DNA"/>
</dbReference>
<dbReference type="InterPro" id="IPR050109">
    <property type="entry name" value="HTH-type_TetR-like_transc_reg"/>
</dbReference>
<dbReference type="PANTHER" id="PTHR30055:SF175">
    <property type="entry name" value="HTH-TYPE TRANSCRIPTIONAL REPRESSOR KSTR2"/>
    <property type="match status" value="1"/>
</dbReference>
<keyword evidence="1" id="KW-0678">Repressor</keyword>
<keyword evidence="8" id="KW-1185">Reference proteome</keyword>
<comment type="caution">
    <text evidence="7">The sequence shown here is derived from an EMBL/GenBank/DDBJ whole genome shotgun (WGS) entry which is preliminary data.</text>
</comment>
<reference evidence="8" key="1">
    <citation type="journal article" date="2019" name="Int. J. Syst. Evol. Microbiol.">
        <title>The Global Catalogue of Microorganisms (GCM) 10K type strain sequencing project: providing services to taxonomists for standard genome sequencing and annotation.</title>
        <authorList>
            <consortium name="The Broad Institute Genomics Platform"/>
            <consortium name="The Broad Institute Genome Sequencing Center for Infectious Disease"/>
            <person name="Wu L."/>
            <person name="Ma J."/>
        </authorList>
    </citation>
    <scope>NUCLEOTIDE SEQUENCE [LARGE SCALE GENOMIC DNA]</scope>
    <source>
        <strain evidence="8">JCM 31696</strain>
    </source>
</reference>
<evidence type="ECO:0000256" key="3">
    <source>
        <dbReference type="ARBA" id="ARBA00023125"/>
    </source>
</evidence>